<dbReference type="Proteomes" id="UP000186914">
    <property type="component" value="Unassembled WGS sequence"/>
</dbReference>
<feature type="compositionally biased region" description="Basic and acidic residues" evidence="1">
    <location>
        <begin position="1"/>
        <end position="26"/>
    </location>
</feature>
<accession>A0A1N7BRN3</accession>
<proteinExistence type="predicted"/>
<organism evidence="2 3">
    <name type="scientific">Haladaptatus litoreus</name>
    <dbReference type="NCBI Taxonomy" id="553468"/>
    <lineage>
        <taxon>Archaea</taxon>
        <taxon>Methanobacteriati</taxon>
        <taxon>Methanobacteriota</taxon>
        <taxon>Stenosarchaea group</taxon>
        <taxon>Halobacteria</taxon>
        <taxon>Halobacteriales</taxon>
        <taxon>Haladaptataceae</taxon>
        <taxon>Haladaptatus</taxon>
    </lineage>
</organism>
<dbReference type="Pfam" id="PF06677">
    <property type="entry name" value="Auto_anti-p27"/>
    <property type="match status" value="1"/>
</dbReference>
<feature type="region of interest" description="Disordered" evidence="1">
    <location>
        <begin position="1"/>
        <end position="32"/>
    </location>
</feature>
<dbReference type="EMBL" id="FTNO01000002">
    <property type="protein sequence ID" value="SIR53960.1"/>
    <property type="molecule type" value="Genomic_DNA"/>
</dbReference>
<name>A0A1N7BRN3_9EURY</name>
<gene>
    <name evidence="2" type="ORF">SAMN05421858_2715</name>
</gene>
<dbReference type="OrthoDB" id="26305at2157"/>
<dbReference type="PANTHER" id="PTHR16537">
    <property type="entry name" value="SJOEGREN SYNDROME/SCLERODERMA AUTOANTIGEN 1"/>
    <property type="match status" value="1"/>
</dbReference>
<keyword evidence="3" id="KW-1185">Reference proteome</keyword>
<feature type="compositionally biased region" description="Polar residues" evidence="1">
    <location>
        <begin position="55"/>
        <end position="84"/>
    </location>
</feature>
<feature type="compositionally biased region" description="Polar residues" evidence="1">
    <location>
        <begin position="107"/>
        <end position="146"/>
    </location>
</feature>
<protein>
    <submittedName>
        <fullName evidence="2">Sjogren's syndrome/scleroderma autoantigen 1 (Autoantigen p27)</fullName>
    </submittedName>
</protein>
<dbReference type="PANTHER" id="PTHR16537:SF1">
    <property type="entry name" value="PROTEIN ZNRD2"/>
    <property type="match status" value="1"/>
</dbReference>
<dbReference type="InterPro" id="IPR009563">
    <property type="entry name" value="SSSCA1"/>
</dbReference>
<sequence length="213" mass="23182">MSDFDKEAEREKLRQQYEAEKEERKATQRMSELLLQGATMTGKHCDTCGDPIFRQNGTEFCPTCQQQQPAGETPAESESAQNADNQERQTEETASAEVPSADATNIEVEQSNAETTGQSAPSGQSTAPSNQPRRASPSQADTSNGRSPEPRTAVEQNERGAGDLAEARNALVRKLTRLAMEAEQTDDVGRARELLAATREGAEALDALDRAKR</sequence>
<dbReference type="RefSeq" id="WP_076430705.1">
    <property type="nucleotide sequence ID" value="NZ_FTNO01000002.1"/>
</dbReference>
<feature type="region of interest" description="Disordered" evidence="1">
    <location>
        <begin position="48"/>
        <end position="165"/>
    </location>
</feature>
<dbReference type="InterPro" id="IPR051888">
    <property type="entry name" value="UPF0148_domain"/>
</dbReference>
<evidence type="ECO:0000313" key="2">
    <source>
        <dbReference type="EMBL" id="SIR53960.1"/>
    </source>
</evidence>
<evidence type="ECO:0000256" key="1">
    <source>
        <dbReference type="SAM" id="MobiDB-lite"/>
    </source>
</evidence>
<evidence type="ECO:0000313" key="3">
    <source>
        <dbReference type="Proteomes" id="UP000186914"/>
    </source>
</evidence>
<reference evidence="3" key="1">
    <citation type="submission" date="2017-01" db="EMBL/GenBank/DDBJ databases">
        <authorList>
            <person name="Varghese N."/>
            <person name="Submissions S."/>
        </authorList>
    </citation>
    <scope>NUCLEOTIDE SEQUENCE [LARGE SCALE GENOMIC DNA]</scope>
    <source>
        <strain evidence="3">CGMCC 1.7737</strain>
    </source>
</reference>
<dbReference type="AlphaFoldDB" id="A0A1N7BRN3"/>